<evidence type="ECO:0000313" key="2">
    <source>
        <dbReference type="EnsemblPlants" id="Zm00001eb139300_P001"/>
    </source>
</evidence>
<dbReference type="Proteomes" id="UP000007305">
    <property type="component" value="Chromosome 3"/>
</dbReference>
<reference evidence="2" key="3">
    <citation type="submission" date="2021-05" db="UniProtKB">
        <authorList>
            <consortium name="EnsemblPlants"/>
        </authorList>
    </citation>
    <scope>IDENTIFICATION</scope>
    <source>
        <strain evidence="2">cv. B73</strain>
    </source>
</reference>
<evidence type="ECO:0000313" key="3">
    <source>
        <dbReference type="Proteomes" id="UP000007305"/>
    </source>
</evidence>
<accession>A0A804N6R3</accession>
<reference evidence="2" key="2">
    <citation type="submission" date="2019-07" db="EMBL/GenBank/DDBJ databases">
        <authorList>
            <person name="Seetharam A."/>
            <person name="Woodhouse M."/>
            <person name="Cannon E."/>
        </authorList>
    </citation>
    <scope>NUCLEOTIDE SEQUENCE [LARGE SCALE GENOMIC DNA]</scope>
    <source>
        <strain evidence="2">cv. B73</strain>
    </source>
</reference>
<dbReference type="EnsemblPlants" id="Zm00001eb139300_T001">
    <property type="protein sequence ID" value="Zm00001eb139300_P001"/>
    <property type="gene ID" value="Zm00001eb139300"/>
</dbReference>
<sequence>MNTSGSTDDDTWSFGGRRDASFGRVGKGRPRRRCVGQGAAPRTGLLRLGLAGSGRRATLAESRWLRATGRWPRWLGAPSSRALAQAGRAGGGAGAAGRAAPPAVAPWPPVTAPVSQGPPMELVREKQGRDGGRRWNSAGVGARLANGEVREDEQWATLVRLTGGPGGARGWGMRRRGR</sequence>
<dbReference type="AlphaFoldDB" id="A0A804N6R3"/>
<evidence type="ECO:0000256" key="1">
    <source>
        <dbReference type="SAM" id="MobiDB-lite"/>
    </source>
</evidence>
<proteinExistence type="predicted"/>
<keyword evidence="3" id="KW-1185">Reference proteome</keyword>
<dbReference type="Gramene" id="Zm00001eb139300_T001">
    <property type="protein sequence ID" value="Zm00001eb139300_P001"/>
    <property type="gene ID" value="Zm00001eb139300"/>
</dbReference>
<organism evidence="2 3">
    <name type="scientific">Zea mays</name>
    <name type="common">Maize</name>
    <dbReference type="NCBI Taxonomy" id="4577"/>
    <lineage>
        <taxon>Eukaryota</taxon>
        <taxon>Viridiplantae</taxon>
        <taxon>Streptophyta</taxon>
        <taxon>Embryophyta</taxon>
        <taxon>Tracheophyta</taxon>
        <taxon>Spermatophyta</taxon>
        <taxon>Magnoliopsida</taxon>
        <taxon>Liliopsida</taxon>
        <taxon>Poales</taxon>
        <taxon>Poaceae</taxon>
        <taxon>PACMAD clade</taxon>
        <taxon>Panicoideae</taxon>
        <taxon>Andropogonodae</taxon>
        <taxon>Andropogoneae</taxon>
        <taxon>Tripsacinae</taxon>
        <taxon>Zea</taxon>
    </lineage>
</organism>
<name>A0A804N6R3_MAIZE</name>
<feature type="region of interest" description="Disordered" evidence="1">
    <location>
        <begin position="85"/>
        <end position="120"/>
    </location>
</feature>
<feature type="region of interest" description="Disordered" evidence="1">
    <location>
        <begin position="1"/>
        <end position="38"/>
    </location>
</feature>
<dbReference type="InParanoid" id="A0A804N6R3"/>
<protein>
    <submittedName>
        <fullName evidence="2">Uncharacterized protein</fullName>
    </submittedName>
</protein>
<reference evidence="3" key="1">
    <citation type="submission" date="2015-12" db="EMBL/GenBank/DDBJ databases">
        <title>Update maize B73 reference genome by single molecule sequencing technologies.</title>
        <authorList>
            <consortium name="Maize Genome Sequencing Project"/>
            <person name="Ware D."/>
        </authorList>
    </citation>
    <scope>NUCLEOTIDE SEQUENCE [LARGE SCALE GENOMIC DNA]</scope>
    <source>
        <strain evidence="3">cv. B73</strain>
    </source>
</reference>